<feature type="domain" description="Polymerase/histidinol phosphatase N-terminal" evidence="1">
    <location>
        <begin position="17"/>
        <end position="88"/>
    </location>
</feature>
<dbReference type="AlphaFoldDB" id="A0AAE9Y2U2"/>
<proteinExistence type="predicted"/>
<protein>
    <submittedName>
        <fullName evidence="2">PHP domain-containing protein</fullName>
    </submittedName>
</protein>
<dbReference type="Proteomes" id="UP001216390">
    <property type="component" value="Chromosome"/>
</dbReference>
<gene>
    <name evidence="2" type="ORF">PO878_11790</name>
</gene>
<name>A0AAE9Y2U2_9ACTN</name>
<sequence length="257" mass="27105">MTGPVTPLDVPLFDRGSDLHVHSTFSDGASTVEENLASARDHGMHTLGMVDHVRRDTTYLPDFAAAVRALDGTAGLRVLLGVEAKVLDVAGAVDLPPALPDLDYVLVADHQVPRPDGPAHPRDVRAALEVGDLTAAVVIDDLVEATVASLACYDRVVLAHLFSILPKCGLHEDQVPDALVRRLGQAVARAGAVVEINEKWTCPSVRVASVLADCGVRITLSTDAHHESRVGRYDAYVDAAATEVEARAGTAAATPAH</sequence>
<dbReference type="GO" id="GO:0008270">
    <property type="term" value="F:zinc ion binding"/>
    <property type="evidence" value="ECO:0007669"/>
    <property type="project" value="TreeGrafter"/>
</dbReference>
<dbReference type="PANTHER" id="PTHR36928:SF1">
    <property type="entry name" value="PHOSPHATASE YCDX-RELATED"/>
    <property type="match status" value="1"/>
</dbReference>
<dbReference type="PANTHER" id="PTHR36928">
    <property type="entry name" value="PHOSPHATASE YCDX-RELATED"/>
    <property type="match status" value="1"/>
</dbReference>
<dbReference type="InterPro" id="IPR016195">
    <property type="entry name" value="Pol/histidinol_Pase-like"/>
</dbReference>
<dbReference type="EMBL" id="CP116942">
    <property type="protein sequence ID" value="WCO65180.1"/>
    <property type="molecule type" value="Genomic_DNA"/>
</dbReference>
<keyword evidence="3" id="KW-1185">Reference proteome</keyword>
<dbReference type="Gene3D" id="3.20.20.140">
    <property type="entry name" value="Metal-dependent hydrolases"/>
    <property type="match status" value="1"/>
</dbReference>
<dbReference type="GO" id="GO:0005829">
    <property type="term" value="C:cytosol"/>
    <property type="evidence" value="ECO:0007669"/>
    <property type="project" value="TreeGrafter"/>
</dbReference>
<dbReference type="RefSeq" id="WP_272734705.1">
    <property type="nucleotide sequence ID" value="NZ_CP116942.1"/>
</dbReference>
<dbReference type="InterPro" id="IPR004013">
    <property type="entry name" value="PHP_dom"/>
</dbReference>
<evidence type="ECO:0000313" key="3">
    <source>
        <dbReference type="Proteomes" id="UP001216390"/>
    </source>
</evidence>
<dbReference type="KEGG" id="ima:PO878_11790"/>
<accession>A0AAE9Y2U2</accession>
<evidence type="ECO:0000313" key="2">
    <source>
        <dbReference type="EMBL" id="WCO65180.1"/>
    </source>
</evidence>
<reference evidence="2" key="1">
    <citation type="submission" date="2023-01" db="EMBL/GenBank/DDBJ databases">
        <title>The diversity of Class Acidimicrobiia in South China Sea sediment environments and the proposal of Iamia marina sp. nov., a novel species of the genus Iamia.</title>
        <authorList>
            <person name="He Y."/>
            <person name="Tian X."/>
        </authorList>
    </citation>
    <scope>NUCLEOTIDE SEQUENCE</scope>
    <source>
        <strain evidence="2">DSM 19957</strain>
    </source>
</reference>
<dbReference type="InterPro" id="IPR050243">
    <property type="entry name" value="PHP_phosphatase"/>
</dbReference>
<dbReference type="SUPFAM" id="SSF89550">
    <property type="entry name" value="PHP domain-like"/>
    <property type="match status" value="1"/>
</dbReference>
<dbReference type="Pfam" id="PF02811">
    <property type="entry name" value="PHP"/>
    <property type="match status" value="1"/>
</dbReference>
<organism evidence="2 3">
    <name type="scientific">Iamia majanohamensis</name>
    <dbReference type="NCBI Taxonomy" id="467976"/>
    <lineage>
        <taxon>Bacteria</taxon>
        <taxon>Bacillati</taxon>
        <taxon>Actinomycetota</taxon>
        <taxon>Acidimicrobiia</taxon>
        <taxon>Acidimicrobiales</taxon>
        <taxon>Iamiaceae</taxon>
        <taxon>Iamia</taxon>
    </lineage>
</organism>
<evidence type="ECO:0000259" key="1">
    <source>
        <dbReference type="SMART" id="SM00481"/>
    </source>
</evidence>
<dbReference type="InterPro" id="IPR003141">
    <property type="entry name" value="Pol/His_phosphatase_N"/>
</dbReference>
<dbReference type="SMART" id="SM00481">
    <property type="entry name" value="POLIIIAc"/>
    <property type="match status" value="1"/>
</dbReference>
<dbReference type="GO" id="GO:0042578">
    <property type="term" value="F:phosphoric ester hydrolase activity"/>
    <property type="evidence" value="ECO:0007669"/>
    <property type="project" value="TreeGrafter"/>
</dbReference>